<proteinExistence type="predicted"/>
<dbReference type="AlphaFoldDB" id="A0A9K3DEU3"/>
<reference evidence="2 3" key="1">
    <citation type="journal article" date="2018" name="PLoS ONE">
        <title>The draft genome of Kipferlia bialata reveals reductive genome evolution in fornicate parasites.</title>
        <authorList>
            <person name="Tanifuji G."/>
            <person name="Takabayashi S."/>
            <person name="Kume K."/>
            <person name="Takagi M."/>
            <person name="Nakayama T."/>
            <person name="Kamikawa R."/>
            <person name="Inagaki Y."/>
            <person name="Hashimoto T."/>
        </authorList>
    </citation>
    <scope>NUCLEOTIDE SEQUENCE [LARGE SCALE GENOMIC DNA]</scope>
    <source>
        <strain evidence="2">NY0173</strain>
    </source>
</reference>
<comment type="caution">
    <text evidence="2">The sequence shown here is derived from an EMBL/GenBank/DDBJ whole genome shotgun (WGS) entry which is preliminary data.</text>
</comment>
<evidence type="ECO:0000313" key="3">
    <source>
        <dbReference type="Proteomes" id="UP000265618"/>
    </source>
</evidence>
<organism evidence="2 3">
    <name type="scientific">Kipferlia bialata</name>
    <dbReference type="NCBI Taxonomy" id="797122"/>
    <lineage>
        <taxon>Eukaryota</taxon>
        <taxon>Metamonada</taxon>
        <taxon>Carpediemonas-like organisms</taxon>
        <taxon>Kipferlia</taxon>
    </lineage>
</organism>
<sequence>VGEHDYLGSEGSDVAGDQGTEAESVSTLDVDGMTPVDSGDKDSASKDPKDEPRRRARQERAFSLLARGRVGEREMERERERHGAQSFGDFVNND</sequence>
<dbReference type="Proteomes" id="UP000265618">
    <property type="component" value="Unassembled WGS sequence"/>
</dbReference>
<feature type="region of interest" description="Disordered" evidence="1">
    <location>
        <begin position="1"/>
        <end position="94"/>
    </location>
</feature>
<dbReference type="EMBL" id="BDIP01010316">
    <property type="protein sequence ID" value="GIQ92704.1"/>
    <property type="molecule type" value="Genomic_DNA"/>
</dbReference>
<feature type="non-terminal residue" evidence="2">
    <location>
        <position position="1"/>
    </location>
</feature>
<feature type="non-terminal residue" evidence="2">
    <location>
        <position position="94"/>
    </location>
</feature>
<accession>A0A9K3DEU3</accession>
<feature type="compositionally biased region" description="Basic and acidic residues" evidence="1">
    <location>
        <begin position="38"/>
        <end position="53"/>
    </location>
</feature>
<feature type="compositionally biased region" description="Basic and acidic residues" evidence="1">
    <location>
        <begin position="69"/>
        <end position="83"/>
    </location>
</feature>
<gene>
    <name evidence="2" type="ORF">KIPB_016626</name>
</gene>
<protein>
    <submittedName>
        <fullName evidence="2">Uncharacterized protein</fullName>
    </submittedName>
</protein>
<evidence type="ECO:0000313" key="2">
    <source>
        <dbReference type="EMBL" id="GIQ92704.1"/>
    </source>
</evidence>
<name>A0A9K3DEU3_9EUKA</name>
<keyword evidence="3" id="KW-1185">Reference proteome</keyword>
<evidence type="ECO:0000256" key="1">
    <source>
        <dbReference type="SAM" id="MobiDB-lite"/>
    </source>
</evidence>